<keyword evidence="2" id="KW-1185">Reference proteome</keyword>
<dbReference type="EnsemblMetazoa" id="CapteT195699">
    <property type="protein sequence ID" value="CapteP195699"/>
    <property type="gene ID" value="CapteG195699"/>
</dbReference>
<dbReference type="HOGENOM" id="CLU_1534033_0_0_1"/>
<dbReference type="EMBL" id="AMQN01000474">
    <property type="status" value="NOT_ANNOTATED_CDS"/>
    <property type="molecule type" value="Genomic_DNA"/>
</dbReference>
<reference evidence="1" key="3">
    <citation type="submission" date="2015-06" db="UniProtKB">
        <authorList>
            <consortium name="EnsemblMetazoa"/>
        </authorList>
    </citation>
    <scope>IDENTIFICATION</scope>
</reference>
<name>X1ZVE4_CAPTE</name>
<organism evidence="1 2">
    <name type="scientific">Capitella teleta</name>
    <name type="common">Polychaete worm</name>
    <dbReference type="NCBI Taxonomy" id="283909"/>
    <lineage>
        <taxon>Eukaryota</taxon>
        <taxon>Metazoa</taxon>
        <taxon>Spiralia</taxon>
        <taxon>Lophotrochozoa</taxon>
        <taxon>Annelida</taxon>
        <taxon>Polychaeta</taxon>
        <taxon>Sedentaria</taxon>
        <taxon>Scolecida</taxon>
        <taxon>Capitellidae</taxon>
        <taxon>Capitella</taxon>
    </lineage>
</organism>
<dbReference type="AlphaFoldDB" id="X1ZVE4"/>
<proteinExistence type="predicted"/>
<evidence type="ECO:0000313" key="2">
    <source>
        <dbReference type="Proteomes" id="UP000014760"/>
    </source>
</evidence>
<accession>X1ZVE4</accession>
<reference evidence="2" key="1">
    <citation type="submission" date="2012-12" db="EMBL/GenBank/DDBJ databases">
        <authorList>
            <person name="Hellsten U."/>
            <person name="Grimwood J."/>
            <person name="Chapman J.A."/>
            <person name="Shapiro H."/>
            <person name="Aerts A."/>
            <person name="Otillar R.P."/>
            <person name="Terry A.Y."/>
            <person name="Boore J.L."/>
            <person name="Simakov O."/>
            <person name="Marletaz F."/>
            <person name="Cho S.-J."/>
            <person name="Edsinger-Gonzales E."/>
            <person name="Havlak P."/>
            <person name="Kuo D.-H."/>
            <person name="Larsson T."/>
            <person name="Lv J."/>
            <person name="Arendt D."/>
            <person name="Savage R."/>
            <person name="Osoegawa K."/>
            <person name="de Jong P."/>
            <person name="Lindberg D.R."/>
            <person name="Seaver E.C."/>
            <person name="Weisblat D.A."/>
            <person name="Putnam N.H."/>
            <person name="Grigoriev I.V."/>
            <person name="Rokhsar D.S."/>
        </authorList>
    </citation>
    <scope>NUCLEOTIDE SEQUENCE</scope>
    <source>
        <strain evidence="2">I ESC-2004</strain>
    </source>
</reference>
<dbReference type="Proteomes" id="UP000014760">
    <property type="component" value="Unassembled WGS sequence"/>
</dbReference>
<sequence>MHDDTFDEVKAKILHLMLHQIPESIGLDEEDLRINGLVHNILRAKRAKSKFPKNGNKAISNVNSLKHYIQGRQIRLSSRRRGDFFASVGFIPGAIASTGDDHDLSEYSGLGFVGFLGVSSPDLPSLHVCYSLPGFTFGHPVRSLLEVTVIGISKLSGYENRFNFEPGRYEVAEHF</sequence>
<protein>
    <submittedName>
        <fullName evidence="1">Uncharacterized protein</fullName>
    </submittedName>
</protein>
<reference evidence="2" key="2">
    <citation type="journal article" date="2013" name="Nature">
        <title>Insights into bilaterian evolution from three spiralian genomes.</title>
        <authorList>
            <person name="Simakov O."/>
            <person name="Marletaz F."/>
            <person name="Cho S.J."/>
            <person name="Edsinger-Gonzales E."/>
            <person name="Havlak P."/>
            <person name="Hellsten U."/>
            <person name="Kuo D.H."/>
            <person name="Larsson T."/>
            <person name="Lv J."/>
            <person name="Arendt D."/>
            <person name="Savage R."/>
            <person name="Osoegawa K."/>
            <person name="de Jong P."/>
            <person name="Grimwood J."/>
            <person name="Chapman J.A."/>
            <person name="Shapiro H."/>
            <person name="Aerts A."/>
            <person name="Otillar R.P."/>
            <person name="Terry A.Y."/>
            <person name="Boore J.L."/>
            <person name="Grigoriev I.V."/>
            <person name="Lindberg D.R."/>
            <person name="Seaver E.C."/>
            <person name="Weisblat D.A."/>
            <person name="Putnam N.H."/>
            <person name="Rokhsar D.S."/>
        </authorList>
    </citation>
    <scope>NUCLEOTIDE SEQUENCE</scope>
    <source>
        <strain evidence="2">I ESC-2004</strain>
    </source>
</reference>
<evidence type="ECO:0000313" key="1">
    <source>
        <dbReference type="EnsemblMetazoa" id="CapteP195699"/>
    </source>
</evidence>
<dbReference type="EMBL" id="AMQN01000475">
    <property type="status" value="NOT_ANNOTATED_CDS"/>
    <property type="molecule type" value="Genomic_DNA"/>
</dbReference>